<accession>A0AAE4NTV8</accession>
<reference evidence="1 2" key="1">
    <citation type="submission" date="2023-08" db="EMBL/GenBank/DDBJ databases">
        <title>Draft genome sequence of Thermococcus waiotapuensis WT1T, a thermophilic sulphur-dependent archaeon from order Thermococcales.</title>
        <authorList>
            <person name="Manners S.H."/>
            <person name="Carere C.R."/>
            <person name="Dhami M.K."/>
            <person name="Dobson R.C.J."/>
            <person name="Stott M.B."/>
        </authorList>
    </citation>
    <scope>NUCLEOTIDE SEQUENCE [LARGE SCALE GENOMIC DNA]</scope>
    <source>
        <strain evidence="1 2">WT1</strain>
    </source>
</reference>
<name>A0AAE4NTV8_9EURY</name>
<comment type="caution">
    <text evidence="1">The sequence shown here is derived from an EMBL/GenBank/DDBJ whole genome shotgun (WGS) entry which is preliminary data.</text>
</comment>
<evidence type="ECO:0000313" key="1">
    <source>
        <dbReference type="EMBL" id="MDV3103271.1"/>
    </source>
</evidence>
<dbReference type="EMBL" id="JAVDZE010000001">
    <property type="protein sequence ID" value="MDV3103271.1"/>
    <property type="molecule type" value="Genomic_DNA"/>
</dbReference>
<organism evidence="1 2">
    <name type="scientific">Thermococcus waiotapuensis</name>
    <dbReference type="NCBI Taxonomy" id="90909"/>
    <lineage>
        <taxon>Archaea</taxon>
        <taxon>Methanobacteriati</taxon>
        <taxon>Methanobacteriota</taxon>
        <taxon>Thermococci</taxon>
        <taxon>Thermococcales</taxon>
        <taxon>Thermococcaceae</taxon>
        <taxon>Thermococcus</taxon>
    </lineage>
</organism>
<dbReference type="AlphaFoldDB" id="A0AAE4NTV8"/>
<evidence type="ECO:0000313" key="2">
    <source>
        <dbReference type="Proteomes" id="UP001245683"/>
    </source>
</evidence>
<gene>
    <name evidence="1" type="ORF">RBI02_01745</name>
</gene>
<protein>
    <submittedName>
        <fullName evidence="1">Uncharacterized protein</fullName>
    </submittedName>
</protein>
<dbReference type="Proteomes" id="UP001245683">
    <property type="component" value="Unassembled WGS sequence"/>
</dbReference>
<keyword evidence="2" id="KW-1185">Reference proteome</keyword>
<proteinExistence type="predicted"/>
<dbReference type="RefSeq" id="WP_315339795.1">
    <property type="nucleotide sequence ID" value="NZ_JAVDZE010000001.1"/>
</dbReference>
<sequence length="276" mass="30253">MKKLLALLGVLLLVPTIVTPAVGATNVSTKLSDYVVISQNTSWSGANYYTLFRTLSTTAGGTVVNVSVTVDWDGLAVAELFVMAHSRDIKTNTGDTEHFIEAIGSAFFGEGSYHAFSDPTGYGYEKFWVTPSRMVFYGGHGTTQISRTYTISVYAQSEEEAKAEIKAGFDELGIEASVSAITSVKVGEKVEYTVTVTATVYQHYWDTEYVGSLNFLYHITNPNPGPIALSKQVGVSGTTSYDMYREKPFDFQEMGYIYSYEDVDMETQGITGEMVS</sequence>